<evidence type="ECO:0000256" key="2">
    <source>
        <dbReference type="ARBA" id="ARBA00007362"/>
    </source>
</evidence>
<dbReference type="eggNOG" id="COG2962">
    <property type="taxonomic scope" value="Bacteria"/>
</dbReference>
<comment type="caution">
    <text evidence="10">The sequence shown here is derived from an EMBL/GenBank/DDBJ whole genome shotgun (WGS) entry which is preliminary data.</text>
</comment>
<evidence type="ECO:0000256" key="8">
    <source>
        <dbReference type="SAM" id="Phobius"/>
    </source>
</evidence>
<keyword evidence="7 8" id="KW-0472">Membrane</keyword>
<proteinExistence type="inferred from homology"/>
<feature type="transmembrane region" description="Helical" evidence="8">
    <location>
        <begin position="233"/>
        <end position="256"/>
    </location>
</feature>
<keyword evidence="5 8" id="KW-0812">Transmembrane</keyword>
<evidence type="ECO:0000256" key="1">
    <source>
        <dbReference type="ARBA" id="ARBA00004651"/>
    </source>
</evidence>
<feature type="domain" description="EamA" evidence="9">
    <location>
        <begin position="3"/>
        <end position="140"/>
    </location>
</feature>
<dbReference type="InterPro" id="IPR004626">
    <property type="entry name" value="RarD"/>
</dbReference>
<gene>
    <name evidence="10" type="primary">rarD_2</name>
    <name evidence="10" type="ORF">HMPREF1052_1704</name>
</gene>
<dbReference type="SUPFAM" id="SSF103481">
    <property type="entry name" value="Multidrug resistance efflux transporter EmrE"/>
    <property type="match status" value="1"/>
</dbReference>
<dbReference type="GO" id="GO:0005886">
    <property type="term" value="C:plasma membrane"/>
    <property type="evidence" value="ECO:0007669"/>
    <property type="project" value="UniProtKB-SubCell"/>
</dbReference>
<dbReference type="AlphaFoldDB" id="I3DDC2"/>
<keyword evidence="4" id="KW-1003">Cell membrane</keyword>
<keyword evidence="3" id="KW-0813">Transport</keyword>
<comment type="subcellular location">
    <subcellularLocation>
        <location evidence="1">Cell membrane</location>
        <topology evidence="1">Multi-pass membrane protein</topology>
    </subcellularLocation>
</comment>
<feature type="transmembrane region" description="Helical" evidence="8">
    <location>
        <begin position="34"/>
        <end position="53"/>
    </location>
</feature>
<dbReference type="Proteomes" id="UP000006457">
    <property type="component" value="Unassembled WGS sequence"/>
</dbReference>
<feature type="transmembrane region" description="Helical" evidence="8">
    <location>
        <begin position="7"/>
        <end position="28"/>
    </location>
</feature>
<evidence type="ECO:0000256" key="6">
    <source>
        <dbReference type="ARBA" id="ARBA00022989"/>
    </source>
</evidence>
<dbReference type="EMBL" id="AJSX01000027">
    <property type="protein sequence ID" value="EIJ69715.1"/>
    <property type="molecule type" value="Genomic_DNA"/>
</dbReference>
<feature type="transmembrane region" description="Helical" evidence="8">
    <location>
        <begin position="132"/>
        <end position="152"/>
    </location>
</feature>
<keyword evidence="6 8" id="KW-1133">Transmembrane helix</keyword>
<dbReference type="OrthoDB" id="3250831at2"/>
<dbReference type="Pfam" id="PF00892">
    <property type="entry name" value="EamA"/>
    <property type="match status" value="1"/>
</dbReference>
<organism evidence="10 11">
    <name type="scientific">Pasteurella bettyae CCUG 2042</name>
    <dbReference type="NCBI Taxonomy" id="1095749"/>
    <lineage>
        <taxon>Bacteria</taxon>
        <taxon>Pseudomonadati</taxon>
        <taxon>Pseudomonadota</taxon>
        <taxon>Gammaproteobacteria</taxon>
        <taxon>Pasteurellales</taxon>
        <taxon>Pasteurellaceae</taxon>
        <taxon>Pasteurella</taxon>
    </lineage>
</organism>
<evidence type="ECO:0000256" key="5">
    <source>
        <dbReference type="ARBA" id="ARBA00022692"/>
    </source>
</evidence>
<reference evidence="10 11" key="1">
    <citation type="submission" date="2012-03" db="EMBL/GenBank/DDBJ databases">
        <authorList>
            <person name="Harkins D.M."/>
            <person name="Madupu R."/>
            <person name="Durkin A.S."/>
            <person name="Torralba M."/>
            <person name="Methe B."/>
            <person name="Sutton G.G."/>
            <person name="Nelson K.E."/>
        </authorList>
    </citation>
    <scope>NUCLEOTIDE SEQUENCE [LARGE SCALE GENOMIC DNA]</scope>
    <source>
        <strain evidence="10 11">CCUG 2042</strain>
    </source>
</reference>
<feature type="transmembrane region" description="Helical" evidence="8">
    <location>
        <begin position="206"/>
        <end position="227"/>
    </location>
</feature>
<dbReference type="PATRIC" id="fig|1095749.3.peg.973"/>
<dbReference type="RefSeq" id="WP_005760271.1">
    <property type="nucleotide sequence ID" value="NZ_AJSX01000027.1"/>
</dbReference>
<feature type="transmembrane region" description="Helical" evidence="8">
    <location>
        <begin position="265"/>
        <end position="286"/>
    </location>
</feature>
<protein>
    <submittedName>
        <fullName evidence="10">Protein RarD</fullName>
    </submittedName>
</protein>
<keyword evidence="11" id="KW-1185">Reference proteome</keyword>
<feature type="transmembrane region" description="Helical" evidence="8">
    <location>
        <begin position="172"/>
        <end position="194"/>
    </location>
</feature>
<name>I3DDC2_9PAST</name>
<evidence type="ECO:0000259" key="9">
    <source>
        <dbReference type="Pfam" id="PF00892"/>
    </source>
</evidence>
<evidence type="ECO:0000256" key="7">
    <source>
        <dbReference type="ARBA" id="ARBA00023136"/>
    </source>
</evidence>
<evidence type="ECO:0000313" key="10">
    <source>
        <dbReference type="EMBL" id="EIJ69715.1"/>
    </source>
</evidence>
<evidence type="ECO:0000256" key="3">
    <source>
        <dbReference type="ARBA" id="ARBA00022448"/>
    </source>
</evidence>
<evidence type="ECO:0000256" key="4">
    <source>
        <dbReference type="ARBA" id="ARBA00022475"/>
    </source>
</evidence>
<accession>I3DDC2</accession>
<feature type="transmembrane region" description="Helical" evidence="8">
    <location>
        <begin position="65"/>
        <end position="90"/>
    </location>
</feature>
<dbReference type="InterPro" id="IPR037185">
    <property type="entry name" value="EmrE-like"/>
</dbReference>
<sequence>MIRGIIYSIISSLLFGGVYFLATLIQPVSGEGLYGLRLFVTTPFVILALILLNQQKEFVLLLKRLVTEPLLIIIVLITATSMGIQMWLYLWAPNNGKAIDVSIGYLLMPLVMVLFGKVFYKERLSRWKKVAILFAAIGVLSKVILTGVFSWESALVCIGYPVYFGLRKTFKLATLSVFLLEMLILIPSGIYFVAQVDLSYSYAQNANFYLWLFLLGLVGGVALILYILCSQLIPINLLGLLGYLEPLSMLIVSFIIGESLQSNSYMLMFCLTIAIVLLIIDGVVAFKRQSI</sequence>
<comment type="similarity">
    <text evidence="2">Belongs to the EamA transporter family.</text>
</comment>
<dbReference type="NCBIfam" id="TIGR00688">
    <property type="entry name" value="rarD"/>
    <property type="match status" value="1"/>
</dbReference>
<evidence type="ECO:0000313" key="11">
    <source>
        <dbReference type="Proteomes" id="UP000006457"/>
    </source>
</evidence>
<feature type="transmembrane region" description="Helical" evidence="8">
    <location>
        <begin position="102"/>
        <end position="120"/>
    </location>
</feature>
<dbReference type="InterPro" id="IPR000620">
    <property type="entry name" value="EamA_dom"/>
</dbReference>